<organism evidence="1 2">
    <name type="scientific">Thalassococcus halodurans</name>
    <dbReference type="NCBI Taxonomy" id="373675"/>
    <lineage>
        <taxon>Bacteria</taxon>
        <taxon>Pseudomonadati</taxon>
        <taxon>Pseudomonadota</taxon>
        <taxon>Alphaproteobacteria</taxon>
        <taxon>Rhodobacterales</taxon>
        <taxon>Roseobacteraceae</taxon>
        <taxon>Thalassococcus</taxon>
    </lineage>
</organism>
<reference evidence="1 2" key="1">
    <citation type="submission" date="2016-10" db="EMBL/GenBank/DDBJ databases">
        <authorList>
            <person name="de Groot N.N."/>
        </authorList>
    </citation>
    <scope>NUCLEOTIDE SEQUENCE [LARGE SCALE GENOMIC DNA]</scope>
    <source>
        <strain evidence="1 2">DSM 26915</strain>
    </source>
</reference>
<proteinExistence type="predicted"/>
<dbReference type="Proteomes" id="UP000236752">
    <property type="component" value="Unassembled WGS sequence"/>
</dbReference>
<evidence type="ECO:0000313" key="2">
    <source>
        <dbReference type="Proteomes" id="UP000236752"/>
    </source>
</evidence>
<protein>
    <submittedName>
        <fullName evidence="1">Uncharacterized protein</fullName>
    </submittedName>
</protein>
<sequence>MSGAKVNPTHVSREQQYAEDQVFDALKFMGLASF</sequence>
<accession>A0A1H6BW93</accession>
<keyword evidence="2" id="KW-1185">Reference proteome</keyword>
<dbReference type="EMBL" id="FNUZ01000010">
    <property type="protein sequence ID" value="SEG64974.1"/>
    <property type="molecule type" value="Genomic_DNA"/>
</dbReference>
<name>A0A1H6BW93_9RHOB</name>
<dbReference type="AlphaFoldDB" id="A0A1H6BW93"/>
<gene>
    <name evidence="1" type="ORF">SAMN04488045_3827</name>
</gene>
<evidence type="ECO:0000313" key="1">
    <source>
        <dbReference type="EMBL" id="SEG64974.1"/>
    </source>
</evidence>